<feature type="signal peptide" evidence="1">
    <location>
        <begin position="1"/>
        <end position="18"/>
    </location>
</feature>
<dbReference type="Proteomes" id="UP000450676">
    <property type="component" value="Unassembled WGS sequence"/>
</dbReference>
<dbReference type="EMBL" id="WWCU01000033">
    <property type="protein sequence ID" value="MYN10195.1"/>
    <property type="molecule type" value="Genomic_DNA"/>
</dbReference>
<name>A0A7X4KPR9_9BURK</name>
<comment type="caution">
    <text evidence="2">The sequence shown here is derived from an EMBL/GenBank/DDBJ whole genome shotgun (WGS) entry which is preliminary data.</text>
</comment>
<evidence type="ECO:0000313" key="2">
    <source>
        <dbReference type="EMBL" id="MYN10195.1"/>
    </source>
</evidence>
<accession>A0A7X4KPR9</accession>
<sequence length="95" mass="10340">MKKNLITLMLIPALSLLAACDSAPTDADVQQARRTQLEQSIGRKLSEGMESDIASMKIVECKKGELKSYDCAVATNAGARQVKLVKAEKAWMISQ</sequence>
<proteinExistence type="predicted"/>
<protein>
    <recommendedName>
        <fullName evidence="4">DUF4156 domain-containing protein</fullName>
    </recommendedName>
</protein>
<dbReference type="PROSITE" id="PS51257">
    <property type="entry name" value="PROKAR_LIPOPROTEIN"/>
    <property type="match status" value="1"/>
</dbReference>
<keyword evidence="3" id="KW-1185">Reference proteome</keyword>
<organism evidence="2 3">
    <name type="scientific">Pseudoduganella aquatica</name>
    <dbReference type="NCBI Taxonomy" id="2660641"/>
    <lineage>
        <taxon>Bacteria</taxon>
        <taxon>Pseudomonadati</taxon>
        <taxon>Pseudomonadota</taxon>
        <taxon>Betaproteobacteria</taxon>
        <taxon>Burkholderiales</taxon>
        <taxon>Oxalobacteraceae</taxon>
        <taxon>Telluria group</taxon>
        <taxon>Pseudoduganella</taxon>
    </lineage>
</organism>
<dbReference type="AlphaFoldDB" id="A0A7X4KPR9"/>
<dbReference type="RefSeq" id="WP_161074484.1">
    <property type="nucleotide sequence ID" value="NZ_WWCU01000033.1"/>
</dbReference>
<reference evidence="2 3" key="1">
    <citation type="submission" date="2019-12" db="EMBL/GenBank/DDBJ databases">
        <title>Novel species isolated from a subtropical stream in China.</title>
        <authorList>
            <person name="Lu H."/>
        </authorList>
    </citation>
    <scope>NUCLEOTIDE SEQUENCE [LARGE SCALE GENOMIC DNA]</scope>
    <source>
        <strain evidence="2 3">FT127W</strain>
    </source>
</reference>
<evidence type="ECO:0000313" key="3">
    <source>
        <dbReference type="Proteomes" id="UP000450676"/>
    </source>
</evidence>
<evidence type="ECO:0000256" key="1">
    <source>
        <dbReference type="SAM" id="SignalP"/>
    </source>
</evidence>
<gene>
    <name evidence="2" type="ORF">GTP77_23000</name>
</gene>
<feature type="chain" id="PRO_5030664509" description="DUF4156 domain-containing protein" evidence="1">
    <location>
        <begin position="19"/>
        <end position="95"/>
    </location>
</feature>
<evidence type="ECO:0008006" key="4">
    <source>
        <dbReference type="Google" id="ProtNLM"/>
    </source>
</evidence>
<keyword evidence="1" id="KW-0732">Signal</keyword>